<organism evidence="2 3">
    <name type="scientific">Colocasia esculenta</name>
    <name type="common">Wild taro</name>
    <name type="synonym">Arum esculentum</name>
    <dbReference type="NCBI Taxonomy" id="4460"/>
    <lineage>
        <taxon>Eukaryota</taxon>
        <taxon>Viridiplantae</taxon>
        <taxon>Streptophyta</taxon>
        <taxon>Embryophyta</taxon>
        <taxon>Tracheophyta</taxon>
        <taxon>Spermatophyta</taxon>
        <taxon>Magnoliopsida</taxon>
        <taxon>Liliopsida</taxon>
        <taxon>Araceae</taxon>
        <taxon>Aroideae</taxon>
        <taxon>Colocasieae</taxon>
        <taxon>Colocasia</taxon>
    </lineage>
</organism>
<evidence type="ECO:0000256" key="1">
    <source>
        <dbReference type="SAM" id="MobiDB-lite"/>
    </source>
</evidence>
<keyword evidence="3" id="KW-1185">Reference proteome</keyword>
<accession>A0A843X2R6</accession>
<comment type="caution">
    <text evidence="2">The sequence shown here is derived from an EMBL/GenBank/DDBJ whole genome shotgun (WGS) entry which is preliminary data.</text>
</comment>
<feature type="compositionally biased region" description="Basic residues" evidence="1">
    <location>
        <begin position="254"/>
        <end position="271"/>
    </location>
</feature>
<feature type="region of interest" description="Disordered" evidence="1">
    <location>
        <begin position="217"/>
        <end position="279"/>
    </location>
</feature>
<dbReference type="EMBL" id="NMUH01004431">
    <property type="protein sequence ID" value="MQM09640.1"/>
    <property type="molecule type" value="Genomic_DNA"/>
</dbReference>
<name>A0A843X2R6_COLES</name>
<protein>
    <submittedName>
        <fullName evidence="2">Uncharacterized protein</fullName>
    </submittedName>
</protein>
<sequence length="316" mass="33371">QDGAWTKTSVAEGEAIIGDIPEVQEEAAVSPAEQAAVSLAVQAAVSPAAEQAAAVPVVPSQAEISESPVVEIESHPSEVQMEEVAAGVADSLPTTLVASILREILDSIPFTSATSKVGGLVEEEVMAPGHTEIQSETVANVEVQAGTQQDVVMEEAPSQREQSVIEPELSESMAEGHLEKVILEDAPAQGEQESVELPDPIQGEQVGTEEPLIENVPESAAPSQEIPPPASVAVSEGPSASNINPVEPVTQPGKQKRVVHRRTRKGHKKGLQLKGHQGLQLKGHQGLQLKGQQGHQLKDLGQQGHQFWGQQNQCQL</sequence>
<proteinExistence type="predicted"/>
<evidence type="ECO:0000313" key="3">
    <source>
        <dbReference type="Proteomes" id="UP000652761"/>
    </source>
</evidence>
<dbReference type="Proteomes" id="UP000652761">
    <property type="component" value="Unassembled WGS sequence"/>
</dbReference>
<reference evidence="2" key="1">
    <citation type="submission" date="2017-07" db="EMBL/GenBank/DDBJ databases">
        <title>Taro Niue Genome Assembly and Annotation.</title>
        <authorList>
            <person name="Atibalentja N."/>
            <person name="Keating K."/>
            <person name="Fields C.J."/>
        </authorList>
    </citation>
    <scope>NUCLEOTIDE SEQUENCE</scope>
    <source>
        <strain evidence="2">Niue_2</strain>
        <tissue evidence="2">Leaf</tissue>
    </source>
</reference>
<gene>
    <name evidence="2" type="ORF">Taro_042513</name>
</gene>
<dbReference type="AlphaFoldDB" id="A0A843X2R6"/>
<evidence type="ECO:0000313" key="2">
    <source>
        <dbReference type="EMBL" id="MQM09640.1"/>
    </source>
</evidence>
<feature type="non-terminal residue" evidence="2">
    <location>
        <position position="1"/>
    </location>
</feature>